<evidence type="ECO:0000313" key="2">
    <source>
        <dbReference type="Proteomes" id="UP000436483"/>
    </source>
</evidence>
<accession>A0A7X3SPH8</accession>
<evidence type="ECO:0000313" key="1">
    <source>
        <dbReference type="EMBL" id="MXQ12154.1"/>
    </source>
</evidence>
<dbReference type="Proteomes" id="UP000436483">
    <property type="component" value="Unassembled WGS sequence"/>
</dbReference>
<comment type="caution">
    <text evidence="1">The sequence shown here is derived from an EMBL/GenBank/DDBJ whole genome shotgun (WGS) entry which is preliminary data.</text>
</comment>
<dbReference type="OrthoDB" id="391538at2"/>
<reference evidence="1 2" key="2">
    <citation type="submission" date="2020-01" db="EMBL/GenBank/DDBJ databases">
        <title>Microvirga sp. nov., an arsenate reduction bacterium isolated from Tibet hotspring sediments.</title>
        <authorList>
            <person name="Xian W.-D."/>
            <person name="Li W.-J."/>
        </authorList>
    </citation>
    <scope>NUCLEOTIDE SEQUENCE [LARGE SCALE GENOMIC DNA]</scope>
    <source>
        <strain evidence="1 2">KCTC 23863</strain>
    </source>
</reference>
<keyword evidence="2" id="KW-1185">Reference proteome</keyword>
<dbReference type="RefSeq" id="WP_160884737.1">
    <property type="nucleotide sequence ID" value="NZ_WURB01000007.1"/>
</dbReference>
<dbReference type="EMBL" id="WURB01000007">
    <property type="protein sequence ID" value="MXQ12154.1"/>
    <property type="molecule type" value="Genomic_DNA"/>
</dbReference>
<sequence length="49" mass="5130">MAPATPTDTSRKAADFVFLNEGLPAVTDALRIACRPEGLIVQNFALAVG</sequence>
<organism evidence="1 2">
    <name type="scientific">Microvirga makkahensis</name>
    <dbReference type="NCBI Taxonomy" id="1128670"/>
    <lineage>
        <taxon>Bacteria</taxon>
        <taxon>Pseudomonadati</taxon>
        <taxon>Pseudomonadota</taxon>
        <taxon>Alphaproteobacteria</taxon>
        <taxon>Hyphomicrobiales</taxon>
        <taxon>Methylobacteriaceae</taxon>
        <taxon>Microvirga</taxon>
    </lineage>
</organism>
<gene>
    <name evidence="1" type="ORF">GR328_11880</name>
</gene>
<proteinExistence type="predicted"/>
<name>A0A7X3SPH8_9HYPH</name>
<dbReference type="AlphaFoldDB" id="A0A7X3SPH8"/>
<reference evidence="1 2" key="1">
    <citation type="submission" date="2019-12" db="EMBL/GenBank/DDBJ databases">
        <authorList>
            <person name="Yuan C.-G."/>
        </authorList>
    </citation>
    <scope>NUCLEOTIDE SEQUENCE [LARGE SCALE GENOMIC DNA]</scope>
    <source>
        <strain evidence="1 2">KCTC 23863</strain>
    </source>
</reference>
<protein>
    <submittedName>
        <fullName evidence="1">Uncharacterized protein</fullName>
    </submittedName>
</protein>